<feature type="compositionally biased region" description="Acidic residues" evidence="1">
    <location>
        <begin position="271"/>
        <end position="280"/>
    </location>
</feature>
<feature type="domain" description="Nuclease associated modular" evidence="2">
    <location>
        <begin position="36"/>
        <end position="52"/>
    </location>
</feature>
<feature type="domain" description="Nuclease associated modular" evidence="2">
    <location>
        <begin position="173"/>
        <end position="185"/>
    </location>
</feature>
<dbReference type="SMART" id="SM00496">
    <property type="entry name" value="IENR2"/>
    <property type="match status" value="6"/>
</dbReference>
<feature type="domain" description="Nuclease associated modular" evidence="2">
    <location>
        <begin position="137"/>
        <end position="153"/>
    </location>
</feature>
<evidence type="ECO:0000259" key="2">
    <source>
        <dbReference type="SMART" id="SM00496"/>
    </source>
</evidence>
<evidence type="ECO:0000256" key="1">
    <source>
        <dbReference type="SAM" id="MobiDB-lite"/>
    </source>
</evidence>
<feature type="domain" description="Nuclease associated modular" evidence="2">
    <location>
        <begin position="12"/>
        <end position="28"/>
    </location>
</feature>
<name>A0A7S3UUP6_HETAK</name>
<feature type="compositionally biased region" description="Basic residues" evidence="1">
    <location>
        <begin position="306"/>
        <end position="317"/>
    </location>
</feature>
<dbReference type="AlphaFoldDB" id="A0A7S3UUP6"/>
<gene>
    <name evidence="3" type="ORF">HAKA00212_LOCUS4464</name>
</gene>
<accession>A0A7S3UUP6</accession>
<dbReference type="SUPFAM" id="SSF64496">
    <property type="entry name" value="DNA-binding domain of intron-encoded endonucleases"/>
    <property type="match status" value="1"/>
</dbReference>
<dbReference type="EMBL" id="HBIU01010488">
    <property type="protein sequence ID" value="CAE0625793.1"/>
    <property type="molecule type" value="Transcribed_RNA"/>
</dbReference>
<dbReference type="GO" id="GO:0003677">
    <property type="term" value="F:DNA binding"/>
    <property type="evidence" value="ECO:0007669"/>
    <property type="project" value="InterPro"/>
</dbReference>
<feature type="region of interest" description="Disordered" evidence="1">
    <location>
        <begin position="222"/>
        <end position="331"/>
    </location>
</feature>
<protein>
    <recommendedName>
        <fullName evidence="2">Nuclease associated modular domain-containing protein</fullName>
    </recommendedName>
</protein>
<dbReference type="InterPro" id="IPR003611">
    <property type="entry name" value="NUMOD3"/>
</dbReference>
<feature type="domain" description="Nuclease associated modular" evidence="2">
    <location>
        <begin position="202"/>
        <end position="217"/>
    </location>
</feature>
<proteinExistence type="predicted"/>
<feature type="region of interest" description="Disordered" evidence="1">
    <location>
        <begin position="379"/>
        <end position="417"/>
    </location>
</feature>
<feature type="region of interest" description="Disordered" evidence="1">
    <location>
        <begin position="1"/>
        <end position="48"/>
    </location>
</feature>
<feature type="compositionally biased region" description="Basic and acidic residues" evidence="1">
    <location>
        <begin position="140"/>
        <end position="152"/>
    </location>
</feature>
<feature type="compositionally biased region" description="Basic and acidic residues" evidence="1">
    <location>
        <begin position="222"/>
        <end position="247"/>
    </location>
</feature>
<dbReference type="Pfam" id="PF07460">
    <property type="entry name" value="NUMOD3"/>
    <property type="match status" value="2"/>
</dbReference>
<sequence>MASSEMQLTPAGGKPHTAESRAKISAANKGKTPWNKGRKHSPETIARIKERTRIAMLKKKEKKALELGYESLEAYEEVLQKEKERKKKAGGPNDRTLSQETKKKISEKLKARWADPVYRATQTAKAVQNLGGRNGFRNRTHTEETRRQISEKVKAQWKNPEYREKLTKVAQNVSEETRQKISASLKARWENLKQNNQTAIGMNKKSKEHKKKIADAIRAKWADPEFRARMDAQYAERRAKRQKENPKPKKRARSPQPRASRLAKKEGIAIPEEEEEEEEEVRVPVTLNAGTRIRLSANTYDQPVPTKKKSSSRRQTRKYAASKPQPRTSETKLTLEQLKFGVRVEQSEEDFEKSRVARMKIENYDLWAALYADDVELSDDNADDQGLGRKDLPAITGLEDISDSSENDMMEPMPDDF</sequence>
<feature type="region of interest" description="Disordered" evidence="1">
    <location>
        <begin position="82"/>
        <end position="101"/>
    </location>
</feature>
<evidence type="ECO:0000313" key="3">
    <source>
        <dbReference type="EMBL" id="CAE0625793.1"/>
    </source>
</evidence>
<feature type="region of interest" description="Disordered" evidence="1">
    <location>
        <begin position="124"/>
        <end position="152"/>
    </location>
</feature>
<feature type="region of interest" description="Disordered" evidence="1">
    <location>
        <begin position="194"/>
        <end position="213"/>
    </location>
</feature>
<feature type="compositionally biased region" description="Acidic residues" evidence="1">
    <location>
        <begin position="400"/>
        <end position="417"/>
    </location>
</feature>
<dbReference type="PANTHER" id="PTHR34199:SF2">
    <property type="entry name" value="NUMOD3 MOTIF FAMILY PROTEIN, EXPRESSED"/>
    <property type="match status" value="1"/>
</dbReference>
<dbReference type="PANTHER" id="PTHR34199">
    <property type="entry name" value="NUMOD3 MOTIF FAMILY PROTEIN, EXPRESSED"/>
    <property type="match status" value="1"/>
</dbReference>
<feature type="domain" description="Nuclease associated modular" evidence="2">
    <location>
        <begin position="93"/>
        <end position="109"/>
    </location>
</feature>
<organism evidence="3">
    <name type="scientific">Heterosigma akashiwo</name>
    <name type="common">Chromophytic alga</name>
    <name type="synonym">Heterosigma carterae</name>
    <dbReference type="NCBI Taxonomy" id="2829"/>
    <lineage>
        <taxon>Eukaryota</taxon>
        <taxon>Sar</taxon>
        <taxon>Stramenopiles</taxon>
        <taxon>Ochrophyta</taxon>
        <taxon>Raphidophyceae</taxon>
        <taxon>Chattonellales</taxon>
        <taxon>Chattonellaceae</taxon>
        <taxon>Heterosigma</taxon>
    </lineage>
</organism>
<reference evidence="3" key="1">
    <citation type="submission" date="2021-01" db="EMBL/GenBank/DDBJ databases">
        <authorList>
            <person name="Corre E."/>
            <person name="Pelletier E."/>
            <person name="Niang G."/>
            <person name="Scheremetjew M."/>
            <person name="Finn R."/>
            <person name="Kale V."/>
            <person name="Holt S."/>
            <person name="Cochrane G."/>
            <person name="Meng A."/>
            <person name="Brown T."/>
            <person name="Cohen L."/>
        </authorList>
    </citation>
    <scope>NUCLEOTIDE SEQUENCE</scope>
    <source>
        <strain evidence="3">CCMP3107</strain>
    </source>
</reference>